<dbReference type="Pfam" id="PF19263">
    <property type="entry name" value="DUF5906"/>
    <property type="match status" value="1"/>
</dbReference>
<evidence type="ECO:0000313" key="3">
    <source>
        <dbReference type="Proteomes" id="UP000192505"/>
    </source>
</evidence>
<dbReference type="SUPFAM" id="SSF56747">
    <property type="entry name" value="Prim-pol domain"/>
    <property type="match status" value="1"/>
</dbReference>
<dbReference type="Gene3D" id="3.90.920.10">
    <property type="entry name" value="DNA primase, PRIM domain"/>
    <property type="match status" value="1"/>
</dbReference>
<reference evidence="2 3" key="1">
    <citation type="submission" date="2017-01" db="EMBL/GenBank/DDBJ databases">
        <title>Novel large sulfur bacteria in the metagenomes of groundwater-fed chemosynthetic microbial mats in the Lake Huron basin.</title>
        <authorList>
            <person name="Sharrar A.M."/>
            <person name="Flood B.E."/>
            <person name="Bailey J.V."/>
            <person name="Jones D.S."/>
            <person name="Biddanda B."/>
            <person name="Ruberg S.A."/>
            <person name="Marcus D.N."/>
            <person name="Dick G.J."/>
        </authorList>
    </citation>
    <scope>NUCLEOTIDE SEQUENCE [LARGE SCALE GENOMIC DNA]</scope>
    <source>
        <strain evidence="2">A7</strain>
    </source>
</reference>
<proteinExistence type="predicted"/>
<dbReference type="Proteomes" id="UP000192505">
    <property type="component" value="Unassembled WGS sequence"/>
</dbReference>
<name>A0A1W9KVY8_9BURK</name>
<dbReference type="InterPro" id="IPR027417">
    <property type="entry name" value="P-loop_NTPase"/>
</dbReference>
<dbReference type="InterPro" id="IPR045455">
    <property type="entry name" value="NrS-1_pol-like_helicase"/>
</dbReference>
<dbReference type="Gene3D" id="3.40.50.300">
    <property type="entry name" value="P-loop containing nucleotide triphosphate hydrolases"/>
    <property type="match status" value="1"/>
</dbReference>
<sequence length="758" mass="83127">MDEKAKGKKPAYGTMGTFKRDGVSRFKGRTKDNVLALGGFWIDVEGSEAKGGYEGQKKVLAAAVAFGRATSITPTHLVMTGSGGAHLHYVLTEPITPAEWLGRAQTLVALAAEHGFRIDAQCTTDAARIMRAPGSIHQKTGVEVQAYRWRTENFTLQGWDKLTGYVPGAVMVPGQVSKPPKYDLSVNGDVVGAYDPFSYKRAAEKCGAMRKAVERNGRDTPYPVWILAAKTADLSIEGREFAHEMSCAHEDYDQAATDKKIDTLTGGPAGCLAWAAAYGAGGPCDTCEWRGKVKNPAVQFGTDVDVTPPGEVALIDPEAAPDWVQELNQRFAVVRHGSKMVIADLQTPNMTGRGMVDGMGFLDIGAFCQMHKGRFAPLENPKDKARPLAPAWLEHQGRRQYAGIVYAPGEELPPNILNLWQGYAMASVAGDVSLWLEVLAALVPNESERAYVLRWLAWKIQNPGGVPDTILIFKGAKGTGKNSLFDPLILLFGRHAMLADDPELIAGRFTWHLMSLSFAVLDEAVFIQDPRQADRIKSRVTAKTMQYEQKGMDPVQGVNRCAFVMLTNHEYVWPATRDERRAVVNEVGESLRGNLEFWTRYHAWAAGSGPAALLHYLQSVDLTGFNPRQIPKGEALRKQVEQTTLRTPAAAWWHQCLTEGAIRWRDGGDRVVFLEEAAETEIDRAALRLSYEQSAGARGRVSSDWASVARRINAWAGAAGIGKTRVRTSAGREWRDVLPALPELRAAFTTATQVQVNE</sequence>
<gene>
    <name evidence="2" type="ORF">BWK72_08450</name>
</gene>
<accession>A0A1W9KVY8</accession>
<dbReference type="EMBL" id="MTEI01000004">
    <property type="protein sequence ID" value="OQW88313.1"/>
    <property type="molecule type" value="Genomic_DNA"/>
</dbReference>
<dbReference type="AlphaFoldDB" id="A0A1W9KVY8"/>
<organism evidence="2 3">
    <name type="scientific">Rhodoferax ferrireducens</name>
    <dbReference type="NCBI Taxonomy" id="192843"/>
    <lineage>
        <taxon>Bacteria</taxon>
        <taxon>Pseudomonadati</taxon>
        <taxon>Pseudomonadota</taxon>
        <taxon>Betaproteobacteria</taxon>
        <taxon>Burkholderiales</taxon>
        <taxon>Comamonadaceae</taxon>
        <taxon>Rhodoferax</taxon>
    </lineage>
</organism>
<evidence type="ECO:0000259" key="1">
    <source>
        <dbReference type="Pfam" id="PF19263"/>
    </source>
</evidence>
<evidence type="ECO:0000313" key="2">
    <source>
        <dbReference type="EMBL" id="OQW88313.1"/>
    </source>
</evidence>
<protein>
    <recommendedName>
        <fullName evidence="1">NrS-1 polymerase-like helicase domain-containing protein</fullName>
    </recommendedName>
</protein>
<comment type="caution">
    <text evidence="2">The sequence shown here is derived from an EMBL/GenBank/DDBJ whole genome shotgun (WGS) entry which is preliminary data.</text>
</comment>
<feature type="domain" description="NrS-1 polymerase-like helicase" evidence="1">
    <location>
        <begin position="473"/>
        <end position="581"/>
    </location>
</feature>